<dbReference type="Gene3D" id="3.30.70.100">
    <property type="match status" value="1"/>
</dbReference>
<dbReference type="EMBL" id="CP069370">
    <property type="protein sequence ID" value="QYZ71058.1"/>
    <property type="molecule type" value="Genomic_DNA"/>
</dbReference>
<sequence length="102" mass="10709">MTDSVLEIVRFRLRDGATPETFIRAAADSVAPISACPGFLSRRLVHDGAGGWTDVVEWADMASAQTAAQAVLTNAALAPFLSMIDETSVEMAHPAIALAHSA</sequence>
<evidence type="ECO:0000313" key="1">
    <source>
        <dbReference type="EMBL" id="QYZ71058.1"/>
    </source>
</evidence>
<proteinExistence type="predicted"/>
<reference evidence="1" key="1">
    <citation type="submission" date="2021-02" db="EMBL/GenBank/DDBJ databases">
        <title>Rhodobacter shimadae sp. nov., an aerobic anoxygenic phototrophic bacterium isolated from a hot spring.</title>
        <authorList>
            <person name="Muramatsu S."/>
            <person name="Haruta S."/>
            <person name="Hirose S."/>
            <person name="Hanada S."/>
        </authorList>
    </citation>
    <scope>NUCLEOTIDE SEQUENCE</scope>
    <source>
        <strain evidence="1">N10</strain>
    </source>
</reference>
<accession>A0A8G0ZVQ9</accession>
<dbReference type="AlphaFoldDB" id="A0A8G0ZVQ9"/>
<keyword evidence="2" id="KW-1185">Reference proteome</keyword>
<dbReference type="RefSeq" id="WP_220663355.1">
    <property type="nucleotide sequence ID" value="NZ_CP069370.1"/>
</dbReference>
<dbReference type="SUPFAM" id="SSF54909">
    <property type="entry name" value="Dimeric alpha+beta barrel"/>
    <property type="match status" value="1"/>
</dbReference>
<dbReference type="Proteomes" id="UP000826300">
    <property type="component" value="Chromosome"/>
</dbReference>
<evidence type="ECO:0000313" key="2">
    <source>
        <dbReference type="Proteomes" id="UP000826300"/>
    </source>
</evidence>
<protein>
    <recommendedName>
        <fullName evidence="3">ABM domain-containing protein</fullName>
    </recommendedName>
</protein>
<evidence type="ECO:0008006" key="3">
    <source>
        <dbReference type="Google" id="ProtNLM"/>
    </source>
</evidence>
<gene>
    <name evidence="1" type="ORF">JO391_05980</name>
</gene>
<dbReference type="KEGG" id="nsm:JO391_05980"/>
<dbReference type="InterPro" id="IPR011008">
    <property type="entry name" value="Dimeric_a/b-barrel"/>
</dbReference>
<name>A0A8G0ZVQ9_9RHOB</name>
<organism evidence="1 2">
    <name type="scientific">Neotabrizicola shimadae</name>
    <dbReference type="NCBI Taxonomy" id="2807096"/>
    <lineage>
        <taxon>Bacteria</taxon>
        <taxon>Pseudomonadati</taxon>
        <taxon>Pseudomonadota</taxon>
        <taxon>Alphaproteobacteria</taxon>
        <taxon>Rhodobacterales</taxon>
        <taxon>Paracoccaceae</taxon>
        <taxon>Neotabrizicola</taxon>
    </lineage>
</organism>